<dbReference type="PANTHER" id="PTHR22753:SF14">
    <property type="entry name" value="MONOACYLGLYCEROL_DIACYLGLYCEROL O-ACYLTRANSFERASE"/>
    <property type="match status" value="1"/>
</dbReference>
<dbReference type="Proteomes" id="UP000673975">
    <property type="component" value="Unassembled WGS sequence"/>
</dbReference>
<accession>A0A8J7S7K5</accession>
<feature type="transmembrane region" description="Helical" evidence="1">
    <location>
        <begin position="179"/>
        <end position="204"/>
    </location>
</feature>
<evidence type="ECO:0000259" key="2">
    <source>
        <dbReference type="SMART" id="SM00563"/>
    </source>
</evidence>
<reference evidence="3" key="1">
    <citation type="submission" date="2021-02" db="EMBL/GenBank/DDBJ databases">
        <title>Natronogracilivirga saccharolytica gen. nov. sp. nov. a new anaerobic, haloalkiliphilic carbohydrate-fermenting bacterium from soda lake and proposing of Cyclonatronumiaceae fam. nov. in the phylum Balneolaeota.</title>
        <authorList>
            <person name="Zhilina T.N."/>
            <person name="Sorokin D.Y."/>
            <person name="Zavarzina D.G."/>
            <person name="Toshchakov S.V."/>
            <person name="Kublanov I.V."/>
        </authorList>
    </citation>
    <scope>NUCLEOTIDE SEQUENCE</scope>
    <source>
        <strain evidence="3">Z-1702</strain>
    </source>
</reference>
<organism evidence="3 4">
    <name type="scientific">Natronogracilivirga saccharolytica</name>
    <dbReference type="NCBI Taxonomy" id="2812953"/>
    <lineage>
        <taxon>Bacteria</taxon>
        <taxon>Pseudomonadati</taxon>
        <taxon>Balneolota</taxon>
        <taxon>Balneolia</taxon>
        <taxon>Balneolales</taxon>
        <taxon>Cyclonatronaceae</taxon>
        <taxon>Natronogracilivirga</taxon>
    </lineage>
</organism>
<evidence type="ECO:0000256" key="1">
    <source>
        <dbReference type="SAM" id="Phobius"/>
    </source>
</evidence>
<name>A0A8J7S7K5_9BACT</name>
<evidence type="ECO:0000313" key="4">
    <source>
        <dbReference type="Proteomes" id="UP000673975"/>
    </source>
</evidence>
<keyword evidence="4" id="KW-1185">Reference proteome</keyword>
<dbReference type="GO" id="GO:0016746">
    <property type="term" value="F:acyltransferase activity"/>
    <property type="evidence" value="ECO:0007669"/>
    <property type="project" value="UniProtKB-KW"/>
</dbReference>
<keyword evidence="1" id="KW-0472">Membrane</keyword>
<protein>
    <submittedName>
        <fullName evidence="3">1-acyl-sn-glycerol-3-phosphate acyltransferase</fullName>
    </submittedName>
</protein>
<proteinExistence type="predicted"/>
<sequence>MDSLYKSVSSLIIDNYYRAELHGFENIPEKGPVVIASNHSGNAFPHDSFVLDQLLWRSGNFPKDSKIRPLYSPKLAVNWWMRPFGLDNWWRLFGAIDQTYINFDRVLARGKRVIYYPEGIPGIGKGFNRKYRLQPFQPSFIKLSARYDVPVVPVYGINAEWINPASLTFRWMDRIFSRLLGIPFIPLPLALLALLFPFFFYFGFPCNMKFVAGSPIDVRKLLQSGGCARPEDPGREESEKAASEIQKNMQGELDRLVGKYGQKPYDVSTLIRSFKINRGKRWLMSPFGWPLLFTRHYRDYYDSANSRRTNSRWLRDWDIIGYYLPLGWIFLAIVRKLRKHPYGSRGLSKDQKIKKEGKYIWSVAKGTEND</sequence>
<dbReference type="InterPro" id="IPR002123">
    <property type="entry name" value="Plipid/glycerol_acylTrfase"/>
</dbReference>
<feature type="domain" description="Phospholipid/glycerol acyltransferase" evidence="2">
    <location>
        <begin position="33"/>
        <end position="159"/>
    </location>
</feature>
<dbReference type="SMART" id="SM00563">
    <property type="entry name" value="PlsC"/>
    <property type="match status" value="1"/>
</dbReference>
<dbReference type="SUPFAM" id="SSF69593">
    <property type="entry name" value="Glycerol-3-phosphate (1)-acyltransferase"/>
    <property type="match status" value="1"/>
</dbReference>
<dbReference type="AlphaFoldDB" id="A0A8J7S7K5"/>
<keyword evidence="1" id="KW-1133">Transmembrane helix</keyword>
<dbReference type="Pfam" id="PF01553">
    <property type="entry name" value="Acyltransferase"/>
    <property type="match status" value="1"/>
</dbReference>
<keyword evidence="3" id="KW-0012">Acyltransferase</keyword>
<comment type="caution">
    <text evidence="3">The sequence shown here is derived from an EMBL/GenBank/DDBJ whole genome shotgun (WGS) entry which is preliminary data.</text>
</comment>
<dbReference type="EMBL" id="JAFIDN010000002">
    <property type="protein sequence ID" value="MBP3191606.1"/>
    <property type="molecule type" value="Genomic_DNA"/>
</dbReference>
<gene>
    <name evidence="3" type="ORF">NATSA_02905</name>
</gene>
<keyword evidence="3" id="KW-0808">Transferase</keyword>
<dbReference type="GO" id="GO:0016020">
    <property type="term" value="C:membrane"/>
    <property type="evidence" value="ECO:0007669"/>
    <property type="project" value="TreeGrafter"/>
</dbReference>
<dbReference type="RefSeq" id="WP_210510262.1">
    <property type="nucleotide sequence ID" value="NZ_JAFIDN010000002.1"/>
</dbReference>
<keyword evidence="1" id="KW-0812">Transmembrane</keyword>
<dbReference type="PANTHER" id="PTHR22753">
    <property type="entry name" value="TRANSMEMBRANE PROTEIN 68"/>
    <property type="match status" value="1"/>
</dbReference>
<evidence type="ECO:0000313" key="3">
    <source>
        <dbReference type="EMBL" id="MBP3191606.1"/>
    </source>
</evidence>